<dbReference type="PROSITE" id="PS50109">
    <property type="entry name" value="HIS_KIN"/>
    <property type="match status" value="1"/>
</dbReference>
<dbReference type="CDD" id="cd00082">
    <property type="entry name" value="HisKA"/>
    <property type="match status" value="1"/>
</dbReference>
<organism evidence="6 7">
    <name type="scientific">Stutzerimonas tarimensis</name>
    <dbReference type="NCBI Taxonomy" id="1507735"/>
    <lineage>
        <taxon>Bacteria</taxon>
        <taxon>Pseudomonadati</taxon>
        <taxon>Pseudomonadota</taxon>
        <taxon>Gammaproteobacteria</taxon>
        <taxon>Pseudomonadales</taxon>
        <taxon>Pseudomonadaceae</taxon>
        <taxon>Stutzerimonas</taxon>
    </lineage>
</organism>
<accession>A0ABV7T1E4</accession>
<dbReference type="Proteomes" id="UP001595630">
    <property type="component" value="Unassembled WGS sequence"/>
</dbReference>
<sequence>MAQAASDAFLTSRSGGRILGLYHFYRLTVGLALVLLVASELPNELLELSNPTRFHQGAAVYLILNVLASLAMRQLRPAQLTALVLTDVLLLLGLFYFAGGTPSGIGNLVVVSVAIANILVQRRIGLLVAATASLGLVYLTFYLSLDHSAASSQFVQAGALGALCFAAALLVQGLTQRLRVSESLARQRAEDVANLEALNALILQRMRTGILVLDPHNRVLLANHGAMSLLDQQDLESKQIDTQCPGLHQRLQQWLQNPTRRPDPLEATPDGPTLQPSFTPLQHGDQTNLLIFLEDLSQVAQQAQQLKLASLGRLTAGIAHEIRNPLGAISHAAQLLEESEVLEGPDRRLAQIIQDHSRRMNLIIENVLQLSRRRQAEPQLLDLKYWLHRFASEFRARLSPNQQLHVEVSGNALKTRMDPNQFIQVLSNLVQNGLRYSAQQHSTAQVWLKLYCEERTELPTLEIQDDGPGVPPEDAQHIFEPFFTTDTNGTGLGLYLSRELCESNQARIDYLPREGGGSSFRIIFAHPRKLG</sequence>
<dbReference type="SMART" id="SM00388">
    <property type="entry name" value="HisKA"/>
    <property type="match status" value="1"/>
</dbReference>
<dbReference type="InterPro" id="IPR036097">
    <property type="entry name" value="HisK_dim/P_sf"/>
</dbReference>
<comment type="caution">
    <text evidence="6">The sequence shown here is derived from an EMBL/GenBank/DDBJ whole genome shotgun (WGS) entry which is preliminary data.</text>
</comment>
<dbReference type="Pfam" id="PF02518">
    <property type="entry name" value="HATPase_c"/>
    <property type="match status" value="1"/>
</dbReference>
<dbReference type="InterPro" id="IPR005467">
    <property type="entry name" value="His_kinase_dom"/>
</dbReference>
<dbReference type="SMART" id="SM00387">
    <property type="entry name" value="HATPase_c"/>
    <property type="match status" value="1"/>
</dbReference>
<dbReference type="InterPro" id="IPR003661">
    <property type="entry name" value="HisK_dim/P_dom"/>
</dbReference>
<dbReference type="SUPFAM" id="SSF55874">
    <property type="entry name" value="ATPase domain of HSP90 chaperone/DNA topoisomerase II/histidine kinase"/>
    <property type="match status" value="1"/>
</dbReference>
<dbReference type="EC" id="2.7.13.3" evidence="2"/>
<evidence type="ECO:0000256" key="4">
    <source>
        <dbReference type="SAM" id="Phobius"/>
    </source>
</evidence>
<dbReference type="PRINTS" id="PR00344">
    <property type="entry name" value="BCTRLSENSOR"/>
</dbReference>
<keyword evidence="4" id="KW-1133">Transmembrane helix</keyword>
<dbReference type="Pfam" id="PF25323">
    <property type="entry name" value="6TM_PilS"/>
    <property type="match status" value="1"/>
</dbReference>
<dbReference type="SUPFAM" id="SSF47384">
    <property type="entry name" value="Homodimeric domain of signal transducing histidine kinase"/>
    <property type="match status" value="1"/>
</dbReference>
<dbReference type="Gene3D" id="3.30.565.10">
    <property type="entry name" value="Histidine kinase-like ATPase, C-terminal domain"/>
    <property type="match status" value="1"/>
</dbReference>
<dbReference type="PANTHER" id="PTHR43065">
    <property type="entry name" value="SENSOR HISTIDINE KINASE"/>
    <property type="match status" value="1"/>
</dbReference>
<feature type="transmembrane region" description="Helical" evidence="4">
    <location>
        <begin position="127"/>
        <end position="145"/>
    </location>
</feature>
<dbReference type="Gene3D" id="3.30.450.20">
    <property type="entry name" value="PAS domain"/>
    <property type="match status" value="1"/>
</dbReference>
<evidence type="ECO:0000259" key="5">
    <source>
        <dbReference type="PROSITE" id="PS50109"/>
    </source>
</evidence>
<feature type="transmembrane region" description="Helical" evidence="4">
    <location>
        <begin position="54"/>
        <end position="73"/>
    </location>
</feature>
<dbReference type="RefSeq" id="WP_386361280.1">
    <property type="nucleotide sequence ID" value="NZ_JBHRXZ010000006.1"/>
</dbReference>
<dbReference type="PANTHER" id="PTHR43065:SF52">
    <property type="entry name" value="SENSOR PROTEIN KINASE PILS"/>
    <property type="match status" value="1"/>
</dbReference>
<dbReference type="Pfam" id="PF00512">
    <property type="entry name" value="HisKA"/>
    <property type="match status" value="1"/>
</dbReference>
<evidence type="ECO:0000313" key="6">
    <source>
        <dbReference type="EMBL" id="MFC3606838.1"/>
    </source>
</evidence>
<evidence type="ECO:0000256" key="3">
    <source>
        <dbReference type="ARBA" id="ARBA00022553"/>
    </source>
</evidence>
<comment type="catalytic activity">
    <reaction evidence="1">
        <text>ATP + protein L-histidine = ADP + protein N-phospho-L-histidine.</text>
        <dbReference type="EC" id="2.7.13.3"/>
    </reaction>
</comment>
<dbReference type="InterPro" id="IPR004358">
    <property type="entry name" value="Sig_transdc_His_kin-like_C"/>
</dbReference>
<proteinExistence type="predicted"/>
<feature type="transmembrane region" description="Helical" evidence="4">
    <location>
        <begin position="21"/>
        <end position="42"/>
    </location>
</feature>
<feature type="transmembrane region" description="Helical" evidence="4">
    <location>
        <begin position="151"/>
        <end position="171"/>
    </location>
</feature>
<dbReference type="Gene3D" id="1.10.287.130">
    <property type="match status" value="1"/>
</dbReference>
<dbReference type="InterPro" id="IPR036890">
    <property type="entry name" value="HATPase_C_sf"/>
</dbReference>
<gene>
    <name evidence="6" type="ORF">ACFOMF_03445</name>
</gene>
<evidence type="ECO:0000256" key="2">
    <source>
        <dbReference type="ARBA" id="ARBA00012438"/>
    </source>
</evidence>
<keyword evidence="4" id="KW-0812">Transmembrane</keyword>
<dbReference type="CDD" id="cd00075">
    <property type="entry name" value="HATPase"/>
    <property type="match status" value="1"/>
</dbReference>
<evidence type="ECO:0000256" key="1">
    <source>
        <dbReference type="ARBA" id="ARBA00000085"/>
    </source>
</evidence>
<feature type="domain" description="Histidine kinase" evidence="5">
    <location>
        <begin position="317"/>
        <end position="528"/>
    </location>
</feature>
<dbReference type="InterPro" id="IPR003594">
    <property type="entry name" value="HATPase_dom"/>
</dbReference>
<evidence type="ECO:0000313" key="7">
    <source>
        <dbReference type="Proteomes" id="UP001595630"/>
    </source>
</evidence>
<reference evidence="7" key="1">
    <citation type="journal article" date="2019" name="Int. J. Syst. Evol. Microbiol.">
        <title>The Global Catalogue of Microorganisms (GCM) 10K type strain sequencing project: providing services to taxonomists for standard genome sequencing and annotation.</title>
        <authorList>
            <consortium name="The Broad Institute Genomics Platform"/>
            <consortium name="The Broad Institute Genome Sequencing Center for Infectious Disease"/>
            <person name="Wu L."/>
            <person name="Ma J."/>
        </authorList>
    </citation>
    <scope>NUCLEOTIDE SEQUENCE [LARGE SCALE GENOMIC DNA]</scope>
    <source>
        <strain evidence="7">KCTC 42447</strain>
    </source>
</reference>
<keyword evidence="7" id="KW-1185">Reference proteome</keyword>
<protein>
    <recommendedName>
        <fullName evidence="2">histidine kinase</fullName>
        <ecNumber evidence="2">2.7.13.3</ecNumber>
    </recommendedName>
</protein>
<keyword evidence="3" id="KW-0597">Phosphoprotein</keyword>
<name>A0ABV7T1E4_9GAMM</name>
<keyword evidence="4" id="KW-0472">Membrane</keyword>
<dbReference type="EMBL" id="JBHRXZ010000006">
    <property type="protein sequence ID" value="MFC3606838.1"/>
    <property type="molecule type" value="Genomic_DNA"/>
</dbReference>